<dbReference type="InterPro" id="IPR025665">
    <property type="entry name" value="Beta-barrel_OMP_2"/>
</dbReference>
<dbReference type="KEGG" id="hsk:H4317_02800"/>
<reference evidence="3 4" key="1">
    <citation type="submission" date="2020-08" db="EMBL/GenBank/DDBJ databases">
        <title>Hymenobacter sp. S2-20-2 genome sequencing.</title>
        <authorList>
            <person name="Jin L."/>
        </authorList>
    </citation>
    <scope>NUCLEOTIDE SEQUENCE [LARGE SCALE GENOMIC DNA]</scope>
    <source>
        <strain evidence="3 4">S2-20-2</strain>
    </source>
</reference>
<feature type="signal peptide" evidence="1">
    <location>
        <begin position="1"/>
        <end position="20"/>
    </location>
</feature>
<dbReference type="RefSeq" id="WP_185888674.1">
    <property type="nucleotide sequence ID" value="NZ_CP060202.1"/>
</dbReference>
<evidence type="ECO:0000313" key="3">
    <source>
        <dbReference type="EMBL" id="QNH62768.1"/>
    </source>
</evidence>
<protein>
    <submittedName>
        <fullName evidence="3">PorT family protein</fullName>
    </submittedName>
</protein>
<dbReference type="AlphaFoldDB" id="A0A7G7W8S5"/>
<dbReference type="SUPFAM" id="SSF56925">
    <property type="entry name" value="OMPA-like"/>
    <property type="match status" value="1"/>
</dbReference>
<evidence type="ECO:0000313" key="4">
    <source>
        <dbReference type="Proteomes" id="UP000515489"/>
    </source>
</evidence>
<accession>A0A7G7W8S5</accession>
<organism evidence="3 4">
    <name type="scientific">Hymenobacter sediminicola</name>
    <dbReference type="NCBI Taxonomy" id="2761579"/>
    <lineage>
        <taxon>Bacteria</taxon>
        <taxon>Pseudomonadati</taxon>
        <taxon>Bacteroidota</taxon>
        <taxon>Cytophagia</taxon>
        <taxon>Cytophagales</taxon>
        <taxon>Hymenobacteraceae</taxon>
        <taxon>Hymenobacter</taxon>
    </lineage>
</organism>
<feature type="domain" description="Outer membrane protein beta-barrel" evidence="2">
    <location>
        <begin position="20"/>
        <end position="178"/>
    </location>
</feature>
<keyword evidence="1" id="KW-0732">Signal</keyword>
<sequence>MKKLILTLALAAGAASFSHAQGVKLGVKVGASYASISGDDTEDAKYKLGFNGGLTANFGFSDLLSFQPELLYSQKGFQYEEDDLDLKAKQTYHYVDVPLLLRINADGPFFELGPQVGVLLGQKSKVTVDGEEVDSDSDSDLDGYNRVDFGYIAGVGYQLESGLSVGVRYNGGIGNIFENEDGSGDDSKVRNSVFQLQLGYVFGGN</sequence>
<name>A0A7G7W8S5_9BACT</name>
<keyword evidence="4" id="KW-1185">Reference proteome</keyword>
<proteinExistence type="predicted"/>
<dbReference type="InterPro" id="IPR011250">
    <property type="entry name" value="OMP/PagP_B-barrel"/>
</dbReference>
<dbReference type="Pfam" id="PF13568">
    <property type="entry name" value="OMP_b-brl_2"/>
    <property type="match status" value="1"/>
</dbReference>
<feature type="chain" id="PRO_5028882126" evidence="1">
    <location>
        <begin position="21"/>
        <end position="205"/>
    </location>
</feature>
<evidence type="ECO:0000259" key="2">
    <source>
        <dbReference type="Pfam" id="PF13568"/>
    </source>
</evidence>
<dbReference type="Proteomes" id="UP000515489">
    <property type="component" value="Chromosome"/>
</dbReference>
<evidence type="ECO:0000256" key="1">
    <source>
        <dbReference type="SAM" id="SignalP"/>
    </source>
</evidence>
<gene>
    <name evidence="3" type="ORF">H4317_02800</name>
</gene>
<dbReference type="EMBL" id="CP060202">
    <property type="protein sequence ID" value="QNH62768.1"/>
    <property type="molecule type" value="Genomic_DNA"/>
</dbReference>